<feature type="transmembrane region" description="Helical" evidence="19">
    <location>
        <begin position="206"/>
        <end position="226"/>
    </location>
</feature>
<evidence type="ECO:0000256" key="7">
    <source>
        <dbReference type="ARBA" id="ARBA00022475"/>
    </source>
</evidence>
<accession>A0A543PTY3</accession>
<evidence type="ECO:0000256" key="12">
    <source>
        <dbReference type="ARBA" id="ARBA00022989"/>
    </source>
</evidence>
<evidence type="ECO:0000256" key="5">
    <source>
        <dbReference type="ARBA" id="ARBA00013200"/>
    </source>
</evidence>
<dbReference type="OrthoDB" id="9794223at2"/>
<evidence type="ECO:0000256" key="8">
    <source>
        <dbReference type="ARBA" id="ARBA00022573"/>
    </source>
</evidence>
<evidence type="ECO:0000256" key="17">
    <source>
        <dbReference type="ARBA" id="ARBA00048623"/>
    </source>
</evidence>
<dbReference type="AlphaFoldDB" id="A0A543PTY3"/>
<organism evidence="20 21">
    <name type="scientific">Humibacillus xanthopallidus</name>
    <dbReference type="NCBI Taxonomy" id="412689"/>
    <lineage>
        <taxon>Bacteria</taxon>
        <taxon>Bacillati</taxon>
        <taxon>Actinomycetota</taxon>
        <taxon>Actinomycetes</taxon>
        <taxon>Micrococcales</taxon>
        <taxon>Intrasporangiaceae</taxon>
        <taxon>Humibacillus</taxon>
    </lineage>
</organism>
<evidence type="ECO:0000256" key="16">
    <source>
        <dbReference type="ARBA" id="ARBA00032853"/>
    </source>
</evidence>
<evidence type="ECO:0000313" key="21">
    <source>
        <dbReference type="Proteomes" id="UP000320085"/>
    </source>
</evidence>
<dbReference type="RefSeq" id="WP_141819823.1">
    <property type="nucleotide sequence ID" value="NZ_BAAAQC010000005.1"/>
</dbReference>
<dbReference type="Pfam" id="PF02654">
    <property type="entry name" value="CobS"/>
    <property type="match status" value="1"/>
</dbReference>
<dbReference type="GO" id="GO:0008818">
    <property type="term" value="F:cobalamin 5'-phosphate synthase activity"/>
    <property type="evidence" value="ECO:0007669"/>
    <property type="project" value="UniProtKB-UniRule"/>
</dbReference>
<evidence type="ECO:0000256" key="2">
    <source>
        <dbReference type="ARBA" id="ARBA00004651"/>
    </source>
</evidence>
<evidence type="ECO:0000256" key="13">
    <source>
        <dbReference type="ARBA" id="ARBA00023136"/>
    </source>
</evidence>
<keyword evidence="13 19" id="KW-0472">Membrane</keyword>
<dbReference type="PANTHER" id="PTHR34148:SF1">
    <property type="entry name" value="ADENOSYLCOBINAMIDE-GDP RIBAZOLETRANSFERASE"/>
    <property type="match status" value="1"/>
</dbReference>
<dbReference type="EMBL" id="VFQF01000001">
    <property type="protein sequence ID" value="TQN47529.1"/>
    <property type="molecule type" value="Genomic_DNA"/>
</dbReference>
<keyword evidence="10 19" id="KW-0812">Transmembrane</keyword>
<evidence type="ECO:0000256" key="19">
    <source>
        <dbReference type="HAMAP-Rule" id="MF_00719"/>
    </source>
</evidence>
<dbReference type="GO" id="GO:0051073">
    <property type="term" value="F:adenosylcobinamide-GDP ribazoletransferase activity"/>
    <property type="evidence" value="ECO:0007669"/>
    <property type="project" value="UniProtKB-UniRule"/>
</dbReference>
<keyword evidence="11 19" id="KW-0460">Magnesium</keyword>
<evidence type="ECO:0000256" key="3">
    <source>
        <dbReference type="ARBA" id="ARBA00004663"/>
    </source>
</evidence>
<evidence type="ECO:0000313" key="20">
    <source>
        <dbReference type="EMBL" id="TQN47529.1"/>
    </source>
</evidence>
<dbReference type="HAMAP" id="MF_00719">
    <property type="entry name" value="CobS"/>
    <property type="match status" value="1"/>
</dbReference>
<dbReference type="GO" id="GO:0005886">
    <property type="term" value="C:plasma membrane"/>
    <property type="evidence" value="ECO:0007669"/>
    <property type="project" value="UniProtKB-SubCell"/>
</dbReference>
<comment type="catalytic activity">
    <reaction evidence="17 19">
        <text>alpha-ribazole + adenosylcob(III)inamide-GDP = adenosylcob(III)alamin + GMP + H(+)</text>
        <dbReference type="Rhea" id="RHEA:16049"/>
        <dbReference type="ChEBI" id="CHEBI:10329"/>
        <dbReference type="ChEBI" id="CHEBI:15378"/>
        <dbReference type="ChEBI" id="CHEBI:18408"/>
        <dbReference type="ChEBI" id="CHEBI:58115"/>
        <dbReference type="ChEBI" id="CHEBI:60487"/>
        <dbReference type="EC" id="2.7.8.26"/>
    </reaction>
</comment>
<comment type="cofactor">
    <cofactor evidence="1 19">
        <name>Mg(2+)</name>
        <dbReference type="ChEBI" id="CHEBI:18420"/>
    </cofactor>
</comment>
<feature type="transmembrane region" description="Helical" evidence="19">
    <location>
        <begin position="238"/>
        <end position="264"/>
    </location>
</feature>
<keyword evidence="8 19" id="KW-0169">Cobalamin biosynthesis</keyword>
<evidence type="ECO:0000256" key="1">
    <source>
        <dbReference type="ARBA" id="ARBA00001946"/>
    </source>
</evidence>
<dbReference type="UniPathway" id="UPA00148">
    <property type="reaction ID" value="UER00238"/>
</dbReference>
<dbReference type="EC" id="2.7.8.26" evidence="5 19"/>
<evidence type="ECO:0000256" key="9">
    <source>
        <dbReference type="ARBA" id="ARBA00022679"/>
    </source>
</evidence>
<proteinExistence type="inferred from homology"/>
<evidence type="ECO:0000256" key="4">
    <source>
        <dbReference type="ARBA" id="ARBA00010561"/>
    </source>
</evidence>
<keyword evidence="9 19" id="KW-0808">Transferase</keyword>
<gene>
    <name evidence="19" type="primary">cobS</name>
    <name evidence="20" type="ORF">FHX52_0631</name>
</gene>
<protein>
    <recommendedName>
        <fullName evidence="6 19">Adenosylcobinamide-GDP ribazoletransferase</fullName>
        <ecNumber evidence="5 19">2.7.8.26</ecNumber>
    </recommendedName>
    <alternativeName>
        <fullName evidence="16 19">Cobalamin synthase</fullName>
    </alternativeName>
    <alternativeName>
        <fullName evidence="15 19">Cobalamin-5'-phosphate synthase</fullName>
    </alternativeName>
</protein>
<sequence>MPDSWRLAVGTFTALPGRAPRTVDRRTLGGAMLLAPLTTVPVVLTWVVLALLTTRGLLPYAVAAVLALVVPALLSRALHLDGLADLADGLTSGHDRERSLEVMRRGNTGPAGATALVLVLGLDAACLAALLTDGGGAVLGVTALVASRLAPAICARHGIPAAREEGLGQGVAGTVARRALVAVVALVCVAASAVAAISAVAVGRPWWTTGLVAATVALAAASGAVATRRHAVRRLGGVTGDVIGAAIEIALATGLVAASVLHAAI</sequence>
<reference evidence="20 21" key="1">
    <citation type="submission" date="2019-06" db="EMBL/GenBank/DDBJ databases">
        <title>Sequencing the genomes of 1000 actinobacteria strains.</title>
        <authorList>
            <person name="Klenk H.-P."/>
        </authorList>
    </citation>
    <scope>NUCLEOTIDE SEQUENCE [LARGE SCALE GENOMIC DNA]</scope>
    <source>
        <strain evidence="20 21">DSM 21776</strain>
    </source>
</reference>
<comment type="subcellular location">
    <subcellularLocation>
        <location evidence="2 19">Cell membrane</location>
        <topology evidence="2 19">Multi-pass membrane protein</topology>
    </subcellularLocation>
</comment>
<comment type="caution">
    <text evidence="20">The sequence shown here is derived from an EMBL/GenBank/DDBJ whole genome shotgun (WGS) entry which is preliminary data.</text>
</comment>
<keyword evidence="12 19" id="KW-1133">Transmembrane helix</keyword>
<dbReference type="InterPro" id="IPR003805">
    <property type="entry name" value="CobS"/>
</dbReference>
<comment type="similarity">
    <text evidence="4 19">Belongs to the CobS family.</text>
</comment>
<evidence type="ECO:0000256" key="11">
    <source>
        <dbReference type="ARBA" id="ARBA00022842"/>
    </source>
</evidence>
<dbReference type="GO" id="GO:0009236">
    <property type="term" value="P:cobalamin biosynthetic process"/>
    <property type="evidence" value="ECO:0007669"/>
    <property type="project" value="UniProtKB-UniRule"/>
</dbReference>
<dbReference type="PANTHER" id="PTHR34148">
    <property type="entry name" value="ADENOSYLCOBINAMIDE-GDP RIBAZOLETRANSFERASE"/>
    <property type="match status" value="1"/>
</dbReference>
<name>A0A543PTY3_9MICO</name>
<comment type="catalytic activity">
    <reaction evidence="18 19">
        <text>alpha-ribazole 5'-phosphate + adenosylcob(III)inamide-GDP = adenosylcob(III)alamin 5'-phosphate + GMP + H(+)</text>
        <dbReference type="Rhea" id="RHEA:23560"/>
        <dbReference type="ChEBI" id="CHEBI:15378"/>
        <dbReference type="ChEBI" id="CHEBI:57918"/>
        <dbReference type="ChEBI" id="CHEBI:58115"/>
        <dbReference type="ChEBI" id="CHEBI:60487"/>
        <dbReference type="ChEBI" id="CHEBI:60493"/>
        <dbReference type="EC" id="2.7.8.26"/>
    </reaction>
</comment>
<evidence type="ECO:0000256" key="10">
    <source>
        <dbReference type="ARBA" id="ARBA00022692"/>
    </source>
</evidence>
<comment type="function">
    <text evidence="14 19">Joins adenosylcobinamide-GDP and alpha-ribazole to generate adenosylcobalamin (Ado-cobalamin). Also synthesizes adenosylcobalamin 5'-phosphate from adenosylcobinamide-GDP and alpha-ribazole 5'-phosphate.</text>
</comment>
<evidence type="ECO:0000256" key="18">
    <source>
        <dbReference type="ARBA" id="ARBA00049504"/>
    </source>
</evidence>
<evidence type="ECO:0000256" key="6">
    <source>
        <dbReference type="ARBA" id="ARBA00015850"/>
    </source>
</evidence>
<keyword evidence="7 19" id="KW-1003">Cell membrane</keyword>
<evidence type="ECO:0000256" key="15">
    <source>
        <dbReference type="ARBA" id="ARBA00032605"/>
    </source>
</evidence>
<dbReference type="Proteomes" id="UP000320085">
    <property type="component" value="Unassembled WGS sequence"/>
</dbReference>
<feature type="transmembrane region" description="Helical" evidence="19">
    <location>
        <begin position="179"/>
        <end position="200"/>
    </location>
</feature>
<feature type="transmembrane region" description="Helical" evidence="19">
    <location>
        <begin position="28"/>
        <end position="51"/>
    </location>
</feature>
<evidence type="ECO:0000256" key="14">
    <source>
        <dbReference type="ARBA" id="ARBA00025228"/>
    </source>
</evidence>
<feature type="transmembrane region" description="Helical" evidence="19">
    <location>
        <begin position="57"/>
        <end position="74"/>
    </location>
</feature>
<comment type="pathway">
    <text evidence="3 19">Cofactor biosynthesis; adenosylcobalamin biosynthesis; adenosylcobalamin from cob(II)yrinate a,c-diamide: step 7/7.</text>
</comment>